<name>A0A372MEQ6_9SPIR</name>
<organism evidence="1 2">
    <name type="scientific">Sphaerochaeta halotolerans</name>
    <dbReference type="NCBI Taxonomy" id="2293840"/>
    <lineage>
        <taxon>Bacteria</taxon>
        <taxon>Pseudomonadati</taxon>
        <taxon>Spirochaetota</taxon>
        <taxon>Spirochaetia</taxon>
        <taxon>Spirochaetales</taxon>
        <taxon>Sphaerochaetaceae</taxon>
        <taxon>Sphaerochaeta</taxon>
    </lineage>
</organism>
<accession>A0A372MEQ6</accession>
<comment type="caution">
    <text evidence="1">The sequence shown here is derived from an EMBL/GenBank/DDBJ whole genome shotgun (WGS) entry which is preliminary data.</text>
</comment>
<reference evidence="1 2" key="2">
    <citation type="submission" date="2018-09" db="EMBL/GenBank/DDBJ databases">
        <title>Genome of Sphaerochaeta halotolerans strain 4-11.</title>
        <authorList>
            <person name="Nazina T.N."/>
            <person name="Sokolova D.S."/>
        </authorList>
    </citation>
    <scope>NUCLEOTIDE SEQUENCE [LARGE SCALE GENOMIC DNA]</scope>
    <source>
        <strain evidence="1 2">4-11</strain>
    </source>
</reference>
<keyword evidence="2" id="KW-1185">Reference proteome</keyword>
<evidence type="ECO:0000313" key="1">
    <source>
        <dbReference type="EMBL" id="RFU94255.1"/>
    </source>
</evidence>
<dbReference type="Proteomes" id="UP000264002">
    <property type="component" value="Unassembled WGS sequence"/>
</dbReference>
<dbReference type="AlphaFoldDB" id="A0A372MEQ6"/>
<dbReference type="OrthoDB" id="370617at2"/>
<reference evidence="2" key="1">
    <citation type="submission" date="2018-08" db="EMBL/GenBank/DDBJ databases">
        <authorList>
            <person name="Grouzdev D.S."/>
            <person name="Krutkina M.S."/>
        </authorList>
    </citation>
    <scope>NUCLEOTIDE SEQUENCE [LARGE SCALE GENOMIC DNA]</scope>
    <source>
        <strain evidence="2">4-11</strain>
    </source>
</reference>
<dbReference type="RefSeq" id="WP_117331009.1">
    <property type="nucleotide sequence ID" value="NZ_QUWK01000011.1"/>
</dbReference>
<proteinExistence type="predicted"/>
<sequence>MGNNARYTNILLFEAFETALRQLLVEDEVVLSWPKAKTSLAHCLASQLQLSLRKVLSLSEDIANPYFFSLPGNIKVDIQRHGLDVLVHDRKGTKLLGIILGNEYLTKVQQNHLLQAQAEGCQLVLGTSFLPQREYILLYSPKQESLEYYHFNKADGTTTHLKQKDVDGEKDSLQLLLGIKERKKKRRKQVSERDQ</sequence>
<protein>
    <submittedName>
        <fullName evidence="1">Uncharacterized protein</fullName>
    </submittedName>
</protein>
<gene>
    <name evidence="1" type="ORF">DYP60_10740</name>
</gene>
<evidence type="ECO:0000313" key="2">
    <source>
        <dbReference type="Proteomes" id="UP000264002"/>
    </source>
</evidence>
<dbReference type="EMBL" id="QUWK01000011">
    <property type="protein sequence ID" value="RFU94255.1"/>
    <property type="molecule type" value="Genomic_DNA"/>
</dbReference>